<gene>
    <name evidence="1" type="ORF">GCM10011520_08440</name>
</gene>
<keyword evidence="2" id="KW-1185">Reference proteome</keyword>
<evidence type="ECO:0000313" key="1">
    <source>
        <dbReference type="EMBL" id="GGE70136.1"/>
    </source>
</evidence>
<dbReference type="Proteomes" id="UP000606498">
    <property type="component" value="Unassembled WGS sequence"/>
</dbReference>
<comment type="caution">
    <text evidence="1">The sequence shown here is derived from an EMBL/GenBank/DDBJ whole genome shotgun (WGS) entry which is preliminary data.</text>
</comment>
<reference evidence="2" key="1">
    <citation type="journal article" date="2019" name="Int. J. Syst. Evol. Microbiol.">
        <title>The Global Catalogue of Microorganisms (GCM) 10K type strain sequencing project: providing services to taxonomists for standard genome sequencing and annotation.</title>
        <authorList>
            <consortium name="The Broad Institute Genomics Platform"/>
            <consortium name="The Broad Institute Genome Sequencing Center for Infectious Disease"/>
            <person name="Wu L."/>
            <person name="Ma J."/>
        </authorList>
    </citation>
    <scope>NUCLEOTIDE SEQUENCE [LARGE SCALE GENOMIC DNA]</scope>
    <source>
        <strain evidence="2">CGMCC 1.16033</strain>
    </source>
</reference>
<dbReference type="RefSeq" id="WP_188726014.1">
    <property type="nucleotide sequence ID" value="NZ_BMKO01000001.1"/>
</dbReference>
<accession>A0ABQ1SZ65</accession>
<evidence type="ECO:0000313" key="2">
    <source>
        <dbReference type="Proteomes" id="UP000606498"/>
    </source>
</evidence>
<sequence>MKKILFVVRGYNPEISASGNLVKPLIEYLKLHAQVSVLCFTKSNSKCGTGIIDGIQVHRVMAPKIGYFERVMSIISRNLSRSTENVKLSNIMQKAIVELDERERFDFVIAITYEEVMALCRANIEKNRKFCFLLEKLSEPAKLKFIKKLQSNYNLKKIQYISKSVSKVFCLPIVKSVYDSAKLDFFELEHPMVVDRSYHTSHKTHSKRIKLIYAGGLSKHQRNPMALVRLIQQLNCKIGVDLDIYSYGFEFNEKFVKKTSDNIRLNKTVEPKVLNSKINDADFIVTIGNKEVDIFPSKLFDCVSTGKPIIHFFQNSKDQYLSYLQKYPLSMSVDYNKCENAETFDAILKFLTDIKGERLPFHLVSRNFFDCTPGYVGDLMLREIEACQD</sequence>
<name>A0ABQ1SZ65_9GAMM</name>
<organism evidence="1 2">
    <name type="scientific">Shewanella carassii</name>
    <dbReference type="NCBI Taxonomy" id="1987584"/>
    <lineage>
        <taxon>Bacteria</taxon>
        <taxon>Pseudomonadati</taxon>
        <taxon>Pseudomonadota</taxon>
        <taxon>Gammaproteobacteria</taxon>
        <taxon>Alteromonadales</taxon>
        <taxon>Shewanellaceae</taxon>
        <taxon>Shewanella</taxon>
    </lineage>
</organism>
<proteinExistence type="predicted"/>
<protein>
    <recommendedName>
        <fullName evidence="3">Glycosyltransferase family 4 protein</fullName>
    </recommendedName>
</protein>
<dbReference type="EMBL" id="BMKO01000001">
    <property type="protein sequence ID" value="GGE70136.1"/>
    <property type="molecule type" value="Genomic_DNA"/>
</dbReference>
<evidence type="ECO:0008006" key="3">
    <source>
        <dbReference type="Google" id="ProtNLM"/>
    </source>
</evidence>